<evidence type="ECO:0000313" key="1">
    <source>
        <dbReference type="EMBL" id="HAS8538197.1"/>
    </source>
</evidence>
<reference evidence="1" key="2">
    <citation type="submission" date="2019-01" db="EMBL/GenBank/DDBJ databases">
        <authorList>
            <consortium name="NCBI Pathogen Detection Project"/>
        </authorList>
    </citation>
    <scope>NUCLEOTIDE SEQUENCE</scope>
    <source>
        <strain evidence="1">BCW_3452</strain>
    </source>
</reference>
<evidence type="ECO:0000313" key="2">
    <source>
        <dbReference type="Proteomes" id="UP000863257"/>
    </source>
</evidence>
<comment type="caution">
    <text evidence="1">The sequence shown here is derived from an EMBL/GenBank/DDBJ whole genome shotgun (WGS) entry which is preliminary data.</text>
</comment>
<proteinExistence type="predicted"/>
<reference evidence="1" key="1">
    <citation type="journal article" date="2018" name="Genome Biol.">
        <title>SKESA: strategic k-mer extension for scrupulous assemblies.</title>
        <authorList>
            <person name="Souvorov A."/>
            <person name="Agarwala R."/>
            <person name="Lipman D.J."/>
        </authorList>
    </citation>
    <scope>NUCLEOTIDE SEQUENCE</scope>
    <source>
        <strain evidence="1">BCW_3452</strain>
    </source>
</reference>
<sequence>MVKGSEVIIRRLTVALGLAVMLSGCSDPPDKNEELTEIFQSKPEVFEESGEWCADQELKEL</sequence>
<gene>
    <name evidence="1" type="ORF">I7730_00090</name>
</gene>
<dbReference type="PROSITE" id="PS51257">
    <property type="entry name" value="PROKAR_LIPOPROTEIN"/>
    <property type="match status" value="1"/>
</dbReference>
<protein>
    <submittedName>
        <fullName evidence="1">Uncharacterized protein</fullName>
    </submittedName>
</protein>
<dbReference type="AlphaFoldDB" id="A0A8H9MVA9"/>
<organism evidence="1 2">
    <name type="scientific">Vibrio vulnificus</name>
    <dbReference type="NCBI Taxonomy" id="672"/>
    <lineage>
        <taxon>Bacteria</taxon>
        <taxon>Pseudomonadati</taxon>
        <taxon>Pseudomonadota</taxon>
        <taxon>Gammaproteobacteria</taxon>
        <taxon>Vibrionales</taxon>
        <taxon>Vibrionaceae</taxon>
        <taxon>Vibrio</taxon>
    </lineage>
</organism>
<accession>A0A8H9MVA9</accession>
<name>A0A8H9MVA9_VIBVL</name>
<dbReference type="Proteomes" id="UP000863257">
    <property type="component" value="Unassembled WGS sequence"/>
</dbReference>
<dbReference type="EMBL" id="DACRBY010000001">
    <property type="protein sequence ID" value="HAS8538197.1"/>
    <property type="molecule type" value="Genomic_DNA"/>
</dbReference>